<dbReference type="CDD" id="cd00077">
    <property type="entry name" value="HDc"/>
    <property type="match status" value="1"/>
</dbReference>
<proteinExistence type="inferred from homology"/>
<dbReference type="InterPro" id="IPR012676">
    <property type="entry name" value="TGS-like"/>
</dbReference>
<evidence type="ECO:0000259" key="3">
    <source>
        <dbReference type="PROSITE" id="PS51671"/>
    </source>
</evidence>
<dbReference type="CDD" id="cd04876">
    <property type="entry name" value="ACT_RelA-SpoT"/>
    <property type="match status" value="1"/>
</dbReference>
<dbReference type="EMBL" id="OBEI01000001">
    <property type="protein sequence ID" value="SNZ02376.1"/>
    <property type="molecule type" value="Genomic_DNA"/>
</dbReference>
<sequence length="717" mass="81554">MVKTLEKHPADELIQKLDYLDEEDINKIKETVDFIIKKHEGQFRKSGEPYYIHPIEAAKTLAELKLDKTSIIAALLHDVVEDTDTTLEEIEEKFGETVAKIVDGVTKIGKYRFQSKEEAEAENFRKMIVSMAQDLRVILVKLADRLHNIRTLEPLPEEKRKRIAKETLDIYAPLAARLGLWKIKSELEDRSFMYLNPEEYKKITTYIAASKDKQEKFLREEIVPKIQEILENHGIKAEIQYRTKHIYSIYEKTLRKGISLSDVYDIYGIRIIVDSIKDCYLTLGLIHSTWSPVPGRFKDYISLPKSNMYQALHTTVVGPGGKFVEIQIKTKQMHKIAEEGIAAHWRYKGGKYISEKDLKSFTWLRNILDSIKENSSEELLSSVKGDLSSDEIFVFTPKGDLIKLPVGATPVDFAYAIHTQVGHKTLGAKVNGKLVPLDTRLKNGDVVEIITRKSIKPSRDWLNFVVTSKAKTNIKQYLSRLERKRLLNFGERLLDKILRKLGKKTSELTEEEKEKLLERFNYKTFEDFVIAVGEGKISPNKVHRFLRGDTEKSKTPSSGKSTQEKDLVIEVDGISNILSTIAKCCCPIPGDEIVGVIVKGKGISIHHRECPNVKKILETEPERAISAIWNVQNVSSTFPAFLRIITKDKPGLLAEVSTAIASTKTNISGANVRTRRDGKAIIDMKISVRNLEHLNKVIRMVSSVKDVDSVSRICKKR</sequence>
<comment type="pathway">
    <text evidence="1">Purine metabolism.</text>
</comment>
<feature type="domain" description="TGS" evidence="5">
    <location>
        <begin position="390"/>
        <end position="451"/>
    </location>
</feature>
<dbReference type="PROSITE" id="PS51831">
    <property type="entry name" value="HD"/>
    <property type="match status" value="1"/>
</dbReference>
<dbReference type="InterPro" id="IPR007685">
    <property type="entry name" value="RelA_SpoT"/>
</dbReference>
<dbReference type="GO" id="GO:0015949">
    <property type="term" value="P:nucleobase-containing small molecule interconversion"/>
    <property type="evidence" value="ECO:0007669"/>
    <property type="project" value="UniProtKB-ARBA"/>
</dbReference>
<dbReference type="PANTHER" id="PTHR21262">
    <property type="entry name" value="GUANOSINE-3',5'-BIS DIPHOSPHATE 3'-PYROPHOSPHOHYDROLASE"/>
    <property type="match status" value="1"/>
</dbReference>
<dbReference type="CDD" id="cd01668">
    <property type="entry name" value="TGS_RSH"/>
    <property type="match status" value="1"/>
</dbReference>
<dbReference type="NCBIfam" id="TIGR00691">
    <property type="entry name" value="spoT_relA"/>
    <property type="match status" value="1"/>
</dbReference>
<dbReference type="CDD" id="cd05399">
    <property type="entry name" value="NT_Rel-Spo_like"/>
    <property type="match status" value="1"/>
</dbReference>
<dbReference type="SUPFAM" id="SSF81301">
    <property type="entry name" value="Nucleotidyltransferase"/>
    <property type="match status" value="1"/>
</dbReference>
<dbReference type="Gene3D" id="3.30.70.260">
    <property type="match status" value="1"/>
</dbReference>
<dbReference type="Pfam" id="PF02824">
    <property type="entry name" value="TGS"/>
    <property type="match status" value="1"/>
</dbReference>
<keyword evidence="6" id="KW-0418">Kinase</keyword>
<evidence type="ECO:0000256" key="1">
    <source>
        <dbReference type="ARBA" id="ARBA00025704"/>
    </source>
</evidence>
<comment type="similarity">
    <text evidence="2">Belongs to the relA/spoT family.</text>
</comment>
<dbReference type="Gene3D" id="3.30.460.10">
    <property type="entry name" value="Beta Polymerase, domain 2"/>
    <property type="match status" value="1"/>
</dbReference>
<dbReference type="Pfam" id="PF13291">
    <property type="entry name" value="ACT_4"/>
    <property type="match status" value="1"/>
</dbReference>
<dbReference type="Pfam" id="PF13328">
    <property type="entry name" value="HD_4"/>
    <property type="match status" value="1"/>
</dbReference>
<dbReference type="InterPro" id="IPR003607">
    <property type="entry name" value="HD/PDEase_dom"/>
</dbReference>
<dbReference type="PROSITE" id="PS51671">
    <property type="entry name" value="ACT"/>
    <property type="match status" value="1"/>
</dbReference>
<organism evidence="6 7">
    <name type="scientific">Persephonella hydrogeniphila</name>
    <dbReference type="NCBI Taxonomy" id="198703"/>
    <lineage>
        <taxon>Bacteria</taxon>
        <taxon>Pseudomonadati</taxon>
        <taxon>Aquificota</taxon>
        <taxon>Aquificia</taxon>
        <taxon>Aquificales</taxon>
        <taxon>Hydrogenothermaceae</taxon>
        <taxon>Persephonella</taxon>
    </lineage>
</organism>
<feature type="domain" description="ACT" evidence="3">
    <location>
        <begin position="641"/>
        <end position="712"/>
    </location>
</feature>
<dbReference type="SUPFAM" id="SSF55021">
    <property type="entry name" value="ACT-like"/>
    <property type="match status" value="1"/>
</dbReference>
<evidence type="ECO:0000256" key="2">
    <source>
        <dbReference type="RuleBase" id="RU003847"/>
    </source>
</evidence>
<dbReference type="GO" id="GO:0015969">
    <property type="term" value="P:guanosine tetraphosphate metabolic process"/>
    <property type="evidence" value="ECO:0007669"/>
    <property type="project" value="InterPro"/>
</dbReference>
<dbReference type="Pfam" id="PF04607">
    <property type="entry name" value="RelA_SpoT"/>
    <property type="match status" value="1"/>
</dbReference>
<dbReference type="InterPro" id="IPR033655">
    <property type="entry name" value="TGS_RelA/SpoT"/>
</dbReference>
<dbReference type="SMART" id="SM00471">
    <property type="entry name" value="HDc"/>
    <property type="match status" value="1"/>
</dbReference>
<dbReference type="InterPro" id="IPR006674">
    <property type="entry name" value="HD_domain"/>
</dbReference>
<keyword evidence="7" id="KW-1185">Reference proteome</keyword>
<dbReference type="InterPro" id="IPR002912">
    <property type="entry name" value="ACT_dom"/>
</dbReference>
<keyword evidence="6" id="KW-0808">Transferase</keyword>
<evidence type="ECO:0000259" key="5">
    <source>
        <dbReference type="PROSITE" id="PS51880"/>
    </source>
</evidence>
<dbReference type="OrthoDB" id="9805041at2"/>
<dbReference type="InterPro" id="IPR004095">
    <property type="entry name" value="TGS"/>
</dbReference>
<evidence type="ECO:0000259" key="4">
    <source>
        <dbReference type="PROSITE" id="PS51831"/>
    </source>
</evidence>
<dbReference type="RefSeq" id="WP_096999310.1">
    <property type="nucleotide sequence ID" value="NZ_OBEI01000001.1"/>
</dbReference>
<dbReference type="InterPro" id="IPR045865">
    <property type="entry name" value="ACT-like_dom_sf"/>
</dbReference>
<dbReference type="InterPro" id="IPR043519">
    <property type="entry name" value="NT_sf"/>
</dbReference>
<dbReference type="Pfam" id="PF19296">
    <property type="entry name" value="RelA_AH_RIS"/>
    <property type="match status" value="1"/>
</dbReference>
<dbReference type="GO" id="GO:0016301">
    <property type="term" value="F:kinase activity"/>
    <property type="evidence" value="ECO:0007669"/>
    <property type="project" value="UniProtKB-KW"/>
</dbReference>
<name>A0A285N2Y5_9AQUI</name>
<dbReference type="SUPFAM" id="SSF109604">
    <property type="entry name" value="HD-domain/PDEase-like"/>
    <property type="match status" value="1"/>
</dbReference>
<feature type="domain" description="HD" evidence="4">
    <location>
        <begin position="50"/>
        <end position="149"/>
    </location>
</feature>
<dbReference type="GO" id="GO:0005886">
    <property type="term" value="C:plasma membrane"/>
    <property type="evidence" value="ECO:0007669"/>
    <property type="project" value="TreeGrafter"/>
</dbReference>
<dbReference type="Proteomes" id="UP000219036">
    <property type="component" value="Unassembled WGS sequence"/>
</dbReference>
<dbReference type="InterPro" id="IPR045600">
    <property type="entry name" value="RelA/SpoT_AH_RIS"/>
</dbReference>
<dbReference type="FunFam" id="1.10.3210.10:FF:000001">
    <property type="entry name" value="GTP pyrophosphokinase RelA"/>
    <property type="match status" value="1"/>
</dbReference>
<dbReference type="Gene3D" id="3.10.20.30">
    <property type="match status" value="1"/>
</dbReference>
<dbReference type="SUPFAM" id="SSF81271">
    <property type="entry name" value="TGS-like"/>
    <property type="match status" value="1"/>
</dbReference>
<dbReference type="FunFam" id="3.10.20.30:FF:000002">
    <property type="entry name" value="GTP pyrophosphokinase (RelA/SpoT)"/>
    <property type="match status" value="1"/>
</dbReference>
<dbReference type="Gene3D" id="1.10.3210.10">
    <property type="entry name" value="Hypothetical protein af1432"/>
    <property type="match status" value="1"/>
</dbReference>
<dbReference type="AlphaFoldDB" id="A0A285N2Y5"/>
<dbReference type="InterPro" id="IPR012675">
    <property type="entry name" value="Beta-grasp_dom_sf"/>
</dbReference>
<gene>
    <name evidence="6" type="ORF">SAMN06265182_0105</name>
</gene>
<dbReference type="FunFam" id="3.30.460.10:FF:000001">
    <property type="entry name" value="GTP pyrophosphokinase RelA"/>
    <property type="match status" value="1"/>
</dbReference>
<evidence type="ECO:0000313" key="6">
    <source>
        <dbReference type="EMBL" id="SNZ02376.1"/>
    </source>
</evidence>
<dbReference type="PANTHER" id="PTHR21262:SF31">
    <property type="entry name" value="GTP PYROPHOSPHOKINASE"/>
    <property type="match status" value="1"/>
</dbReference>
<evidence type="ECO:0000313" key="7">
    <source>
        <dbReference type="Proteomes" id="UP000219036"/>
    </source>
</evidence>
<protein>
    <submittedName>
        <fullName evidence="6">GTP pyrophosphokinase</fullName>
    </submittedName>
</protein>
<dbReference type="InterPro" id="IPR004811">
    <property type="entry name" value="RelA/Spo_fam"/>
</dbReference>
<dbReference type="PROSITE" id="PS51880">
    <property type="entry name" value="TGS"/>
    <property type="match status" value="1"/>
</dbReference>
<comment type="function">
    <text evidence="2">In eubacteria ppGpp (guanosine 3'-diphosphate 5'-diphosphate) is a mediator of the stringent response that coordinates a variety of cellular activities in response to changes in nutritional abundance.</text>
</comment>
<dbReference type="SMART" id="SM00954">
    <property type="entry name" value="RelA_SpoT"/>
    <property type="match status" value="1"/>
</dbReference>
<accession>A0A285N2Y5</accession>
<reference evidence="7" key="1">
    <citation type="submission" date="2017-09" db="EMBL/GenBank/DDBJ databases">
        <authorList>
            <person name="Varghese N."/>
            <person name="Submissions S."/>
        </authorList>
    </citation>
    <scope>NUCLEOTIDE SEQUENCE [LARGE SCALE GENOMIC DNA]</scope>
    <source>
        <strain evidence="7">DSM 15103</strain>
    </source>
</reference>